<comment type="similarity">
    <text evidence="1">Belongs to the bacterial solute-binding protein 3 family.</text>
</comment>
<dbReference type="Gene3D" id="3.40.190.10">
    <property type="entry name" value="Periplasmic binding protein-like II"/>
    <property type="match status" value="2"/>
</dbReference>
<feature type="chain" id="PRO_5047112729" evidence="3">
    <location>
        <begin position="36"/>
        <end position="274"/>
    </location>
</feature>
<dbReference type="SUPFAM" id="SSF53850">
    <property type="entry name" value="Periplasmic binding protein-like II"/>
    <property type="match status" value="1"/>
</dbReference>
<evidence type="ECO:0000313" key="6">
    <source>
        <dbReference type="Proteomes" id="UP000464644"/>
    </source>
</evidence>
<feature type="signal peptide" evidence="3">
    <location>
        <begin position="1"/>
        <end position="35"/>
    </location>
</feature>
<dbReference type="InterPro" id="IPR001638">
    <property type="entry name" value="Solute-binding_3/MltF_N"/>
</dbReference>
<accession>A0ABX6H670</accession>
<reference evidence="5 6" key="1">
    <citation type="journal article" date="2014" name="Genome Announc.">
        <title>Draft Genome Sequences of a Phylogenetically Diverse Suite of Pseudomonas syringae Strains from Multiple Source Populations.</title>
        <authorList>
            <person name="Baltrus D.A."/>
            <person name="Yourstone S."/>
            <person name="Lind A."/>
            <person name="Guilbaud C."/>
            <person name="Sands D.C."/>
            <person name="Jones C.D."/>
            <person name="Morris C.E."/>
            <person name="Dangl J.L."/>
        </authorList>
    </citation>
    <scope>NUCLEOTIDE SEQUENCE [LARGE SCALE GENOMIC DNA]</scope>
    <source>
        <strain evidence="5 6">CC1524</strain>
    </source>
</reference>
<organism evidence="5 6">
    <name type="scientific">Pseudomonas asturiensis</name>
    <dbReference type="NCBI Taxonomy" id="1190415"/>
    <lineage>
        <taxon>Bacteria</taxon>
        <taxon>Pseudomonadati</taxon>
        <taxon>Pseudomonadota</taxon>
        <taxon>Gammaproteobacteria</taxon>
        <taxon>Pseudomonadales</taxon>
        <taxon>Pseudomonadaceae</taxon>
        <taxon>Pseudomonas</taxon>
    </lineage>
</organism>
<dbReference type="RefSeq" id="WP_152535004.1">
    <property type="nucleotide sequence ID" value="NZ_CP047265.1"/>
</dbReference>
<dbReference type="PANTHER" id="PTHR35936">
    <property type="entry name" value="MEMBRANE-BOUND LYTIC MUREIN TRANSGLYCOSYLASE F"/>
    <property type="match status" value="1"/>
</dbReference>
<keyword evidence="6" id="KW-1185">Reference proteome</keyword>
<evidence type="ECO:0000256" key="3">
    <source>
        <dbReference type="SAM" id="SignalP"/>
    </source>
</evidence>
<gene>
    <name evidence="5" type="ORF">N015_00935</name>
</gene>
<dbReference type="Proteomes" id="UP000464644">
    <property type="component" value="Chromosome"/>
</dbReference>
<keyword evidence="2 3" id="KW-0732">Signal</keyword>
<evidence type="ECO:0000313" key="5">
    <source>
        <dbReference type="EMBL" id="QHF01044.1"/>
    </source>
</evidence>
<dbReference type="Pfam" id="PF00497">
    <property type="entry name" value="SBP_bac_3"/>
    <property type="match status" value="1"/>
</dbReference>
<dbReference type="PANTHER" id="PTHR35936:SF35">
    <property type="entry name" value="L-CYSTINE-BINDING PROTEIN TCYJ"/>
    <property type="match status" value="1"/>
</dbReference>
<evidence type="ECO:0000259" key="4">
    <source>
        <dbReference type="SMART" id="SM00062"/>
    </source>
</evidence>
<dbReference type="EMBL" id="CP047265">
    <property type="protein sequence ID" value="QHF01044.1"/>
    <property type="molecule type" value="Genomic_DNA"/>
</dbReference>
<dbReference type="SMART" id="SM00062">
    <property type="entry name" value="PBPb"/>
    <property type="match status" value="1"/>
</dbReference>
<feature type="domain" description="Solute-binding protein family 3/N-terminal" evidence="4">
    <location>
        <begin position="36"/>
        <end position="262"/>
    </location>
</feature>
<evidence type="ECO:0000256" key="2">
    <source>
        <dbReference type="ARBA" id="ARBA00022729"/>
    </source>
</evidence>
<sequence>MRIGGTKKGYRMRGLRVLVLACAWAICHPIGLAQAQSYIAASTEWRPFIYTDEYNTLRGVSTDIARQVFKQANIDVQFVSYPGNRMQVMLDKGKIDISYAESPNWTSANNANKYVFSMPYLAVREHLYFAAGDPLLHVPLSELQDVTIGMVRGYTYHALDSALQERRVDKLETSEDSALLELIANKRVNAVAMVDDLYDYLITTHQIDPDRFRQGALLSESNLSIMLANRNAALLPKINAAILDMQRRGELQRIRDAYLPKVSSKGCTTKGVTC</sequence>
<name>A0ABX6H670_9PSED</name>
<proteinExistence type="inferred from homology"/>
<evidence type="ECO:0000256" key="1">
    <source>
        <dbReference type="ARBA" id="ARBA00010333"/>
    </source>
</evidence>
<protein>
    <submittedName>
        <fullName evidence="5">Transporter substrate-binding domain-containing protein</fullName>
    </submittedName>
</protein>